<dbReference type="InterPro" id="IPR036286">
    <property type="entry name" value="LexA/Signal_pep-like_sf"/>
</dbReference>
<dbReference type="InterPro" id="IPR019758">
    <property type="entry name" value="Pept_S26A_signal_pept_1_CS"/>
</dbReference>
<keyword evidence="6 8" id="KW-0378">Hydrolase</keyword>
<evidence type="ECO:0000256" key="2">
    <source>
        <dbReference type="ARBA" id="ARBA00009370"/>
    </source>
</evidence>
<keyword evidence="5 8" id="KW-0645">Protease</keyword>
<feature type="transmembrane region" description="Helical" evidence="8">
    <location>
        <begin position="71"/>
        <end position="92"/>
    </location>
</feature>
<dbReference type="NCBIfam" id="TIGR02227">
    <property type="entry name" value="sigpep_I_bact"/>
    <property type="match status" value="1"/>
</dbReference>
<feature type="active site" evidence="7">
    <location>
        <position position="157"/>
    </location>
</feature>
<dbReference type="PRINTS" id="PR00727">
    <property type="entry name" value="LEADERPTASE"/>
</dbReference>
<dbReference type="EC" id="3.4.21.89" evidence="3 8"/>
<dbReference type="PROSITE" id="PS00501">
    <property type="entry name" value="SPASE_I_1"/>
    <property type="match status" value="1"/>
</dbReference>
<dbReference type="InterPro" id="IPR019533">
    <property type="entry name" value="Peptidase_S26"/>
</dbReference>
<gene>
    <name evidence="11" type="primary">lepB</name>
    <name evidence="11" type="ORF">MAGMO_0336</name>
</gene>
<accession>A0A1S7LES8</accession>
<dbReference type="PROSITE" id="PS00760">
    <property type="entry name" value="SPASE_I_2"/>
    <property type="match status" value="1"/>
</dbReference>
<dbReference type="GO" id="GO:0004252">
    <property type="term" value="F:serine-type endopeptidase activity"/>
    <property type="evidence" value="ECO:0007669"/>
    <property type="project" value="InterPro"/>
</dbReference>
<evidence type="ECO:0000256" key="5">
    <source>
        <dbReference type="ARBA" id="ARBA00022670"/>
    </source>
</evidence>
<proteinExistence type="inferred from homology"/>
<organism evidence="11">
    <name type="scientific">Magnetococcus massalia (strain MO-1)</name>
    <dbReference type="NCBI Taxonomy" id="451514"/>
    <lineage>
        <taxon>Bacteria</taxon>
        <taxon>Pseudomonadati</taxon>
        <taxon>Pseudomonadota</taxon>
        <taxon>Magnetococcia</taxon>
        <taxon>Magnetococcales</taxon>
        <taxon>Magnetococcaceae</taxon>
        <taxon>Magnetococcus</taxon>
    </lineage>
</organism>
<feature type="transmembrane region" description="Helical" evidence="8">
    <location>
        <begin position="40"/>
        <end position="59"/>
    </location>
</feature>
<evidence type="ECO:0000256" key="6">
    <source>
        <dbReference type="ARBA" id="ARBA00022801"/>
    </source>
</evidence>
<dbReference type="PANTHER" id="PTHR43390">
    <property type="entry name" value="SIGNAL PEPTIDASE I"/>
    <property type="match status" value="1"/>
</dbReference>
<dbReference type="GO" id="GO:0016020">
    <property type="term" value="C:membrane"/>
    <property type="evidence" value="ECO:0007669"/>
    <property type="project" value="UniProtKB-SubCell"/>
</dbReference>
<dbReference type="InterPro" id="IPR019756">
    <property type="entry name" value="Pept_S26A_signal_pept_1_Ser-AS"/>
</dbReference>
<comment type="catalytic activity">
    <reaction evidence="1 8">
        <text>Cleavage of hydrophobic, N-terminal signal or leader sequences from secreted and periplasmic proteins.</text>
        <dbReference type="EC" id="3.4.21.89"/>
    </reaction>
</comment>
<comment type="caution">
    <text evidence="9">Lacks conserved residue(s) required for the propagation of feature annotation.</text>
</comment>
<feature type="domain" description="Peptidase S26" evidence="10">
    <location>
        <begin position="72"/>
        <end position="269"/>
    </location>
</feature>
<protein>
    <recommendedName>
        <fullName evidence="4 8">Signal peptidase I</fullName>
        <ecNumber evidence="3 8">3.4.21.89</ecNumber>
    </recommendedName>
</protein>
<evidence type="ECO:0000256" key="4">
    <source>
        <dbReference type="ARBA" id="ARBA00019232"/>
    </source>
</evidence>
<evidence type="ECO:0000256" key="1">
    <source>
        <dbReference type="ARBA" id="ARBA00000677"/>
    </source>
</evidence>
<dbReference type="SUPFAM" id="SSF51306">
    <property type="entry name" value="LexA/Signal peptidase"/>
    <property type="match status" value="1"/>
</dbReference>
<dbReference type="CDD" id="cd06530">
    <property type="entry name" value="S26_SPase_I"/>
    <property type="match status" value="1"/>
</dbReference>
<dbReference type="InterPro" id="IPR000223">
    <property type="entry name" value="Pept_S26A_signal_pept_1"/>
</dbReference>
<dbReference type="GO" id="GO:0009003">
    <property type="term" value="F:signal peptidase activity"/>
    <property type="evidence" value="ECO:0007669"/>
    <property type="project" value="UniProtKB-EC"/>
</dbReference>
<evidence type="ECO:0000259" key="10">
    <source>
        <dbReference type="Pfam" id="PF10502"/>
    </source>
</evidence>
<dbReference type="GO" id="GO:0006465">
    <property type="term" value="P:signal peptide processing"/>
    <property type="evidence" value="ECO:0007669"/>
    <property type="project" value="InterPro"/>
</dbReference>
<sequence length="288" mass="32534">MFSQRSKHIWHGILFLLAGIFMLGSYVVYTGVDGIVAEPFQWGTAAAVGLIIGGFALLWQGRRWFASEHPAIEYYDAIVVALGIAMVIRTFVVEPFKIPSGSMIPTLLVGDYLFVNKVAYGYRLPYSNNRILMGEGPKRGDIAVFEFPMDPAKDYIKRIVGLPGDRIAYQDKRLYVNGQPVKYDLQGRYTYSNELSRPVSTVRFTETIGERAYDILVQPTVPPGHRMQQVVPEGHYFVMGDNRDNSNDSRFWGFVPAHRLVGEAVRLFWSWDGLEGSVRFGRIGQPIL</sequence>
<dbReference type="EMBL" id="LO017727">
    <property type="protein sequence ID" value="CRH04549.1"/>
    <property type="molecule type" value="Genomic_DNA"/>
</dbReference>
<keyword evidence="8" id="KW-1133">Transmembrane helix</keyword>
<name>A0A1S7LES8_MAGMO</name>
<evidence type="ECO:0000313" key="11">
    <source>
        <dbReference type="EMBL" id="CRH04549.1"/>
    </source>
</evidence>
<evidence type="ECO:0000256" key="3">
    <source>
        <dbReference type="ARBA" id="ARBA00013208"/>
    </source>
</evidence>
<comment type="subcellular location">
    <subcellularLocation>
        <location evidence="9">Membrane</location>
        <topology evidence="9">Single-pass type II membrane protein</topology>
    </subcellularLocation>
</comment>
<dbReference type="PANTHER" id="PTHR43390:SF1">
    <property type="entry name" value="CHLOROPLAST PROCESSING PEPTIDASE"/>
    <property type="match status" value="1"/>
</dbReference>
<dbReference type="InterPro" id="IPR019757">
    <property type="entry name" value="Pept_S26A_signal_pept_1_Lys-AS"/>
</dbReference>
<feature type="transmembrane region" description="Helical" evidence="8">
    <location>
        <begin position="9"/>
        <end position="28"/>
    </location>
</feature>
<dbReference type="AlphaFoldDB" id="A0A1S7LES8"/>
<comment type="similarity">
    <text evidence="2 9">Belongs to the peptidase S26 family.</text>
</comment>
<feature type="active site" evidence="7">
    <location>
        <position position="102"/>
    </location>
</feature>
<keyword evidence="8" id="KW-0472">Membrane</keyword>
<evidence type="ECO:0000256" key="9">
    <source>
        <dbReference type="RuleBase" id="RU362042"/>
    </source>
</evidence>
<dbReference type="Pfam" id="PF10502">
    <property type="entry name" value="Peptidase_S26"/>
    <property type="match status" value="1"/>
</dbReference>
<dbReference type="PROSITE" id="PS00761">
    <property type="entry name" value="SPASE_I_3"/>
    <property type="match status" value="1"/>
</dbReference>
<reference evidence="11" key="1">
    <citation type="submission" date="2015-04" db="EMBL/GenBank/DDBJ databases">
        <authorList>
            <person name="Syromyatnikov M.Y."/>
            <person name="Popov V.N."/>
        </authorList>
    </citation>
    <scope>NUCLEOTIDE SEQUENCE</scope>
    <source>
        <strain evidence="11">MO-1</strain>
    </source>
</reference>
<dbReference type="Gene3D" id="2.10.109.10">
    <property type="entry name" value="Umud Fragment, subunit A"/>
    <property type="match status" value="1"/>
</dbReference>
<keyword evidence="8" id="KW-0812">Transmembrane</keyword>
<evidence type="ECO:0000256" key="7">
    <source>
        <dbReference type="PIRSR" id="PIRSR600223-1"/>
    </source>
</evidence>
<evidence type="ECO:0000256" key="8">
    <source>
        <dbReference type="RuleBase" id="RU003993"/>
    </source>
</evidence>